<evidence type="ECO:0000313" key="2">
    <source>
        <dbReference type="EMBL" id="GBP25882.1"/>
    </source>
</evidence>
<proteinExistence type="predicted"/>
<dbReference type="OrthoDB" id="10028801at2759"/>
<organism evidence="2 3">
    <name type="scientific">Eumeta variegata</name>
    <name type="common">Bagworm moth</name>
    <name type="synonym">Eumeta japonica</name>
    <dbReference type="NCBI Taxonomy" id="151549"/>
    <lineage>
        <taxon>Eukaryota</taxon>
        <taxon>Metazoa</taxon>
        <taxon>Ecdysozoa</taxon>
        <taxon>Arthropoda</taxon>
        <taxon>Hexapoda</taxon>
        <taxon>Insecta</taxon>
        <taxon>Pterygota</taxon>
        <taxon>Neoptera</taxon>
        <taxon>Endopterygota</taxon>
        <taxon>Lepidoptera</taxon>
        <taxon>Glossata</taxon>
        <taxon>Ditrysia</taxon>
        <taxon>Tineoidea</taxon>
        <taxon>Psychidae</taxon>
        <taxon>Oiketicinae</taxon>
        <taxon>Eumeta</taxon>
    </lineage>
</organism>
<name>A0A4C1UIT2_EUMVA</name>
<dbReference type="EMBL" id="BGZK01000173">
    <property type="protein sequence ID" value="GBP25882.1"/>
    <property type="molecule type" value="Genomic_DNA"/>
</dbReference>
<evidence type="ECO:0000256" key="1">
    <source>
        <dbReference type="SAM" id="MobiDB-lite"/>
    </source>
</evidence>
<evidence type="ECO:0000313" key="3">
    <source>
        <dbReference type="Proteomes" id="UP000299102"/>
    </source>
</evidence>
<comment type="caution">
    <text evidence="2">The sequence shown here is derived from an EMBL/GenBank/DDBJ whole genome shotgun (WGS) entry which is preliminary data.</text>
</comment>
<feature type="compositionally biased region" description="Basic and acidic residues" evidence="1">
    <location>
        <begin position="1"/>
        <end position="18"/>
    </location>
</feature>
<accession>A0A4C1UIT2</accession>
<gene>
    <name evidence="2" type="ORF">EVAR_81764_1</name>
</gene>
<dbReference type="Proteomes" id="UP000299102">
    <property type="component" value="Unassembled WGS sequence"/>
</dbReference>
<dbReference type="AlphaFoldDB" id="A0A4C1UIT2"/>
<keyword evidence="3" id="KW-1185">Reference proteome</keyword>
<sequence length="240" mass="27617">MHARTERERKTYTNKDSIDMLGDQPSSARSRPPSRFRVLFARRRLSATRHRLRFSTGAIENAKVIDRPRRLRGTPFVRRCRARPRLPAYAQLSCTRMIYESERTIFYIAFQKPFAHGLATQCGRGPVGRQTKRCSTVDPRRLLIGYTSFRAGEPTLGALREMSLRKEIDASQAERLGRSCLSIVPRSRSHARLRRNTVVFRLHARKSMTHCYESCFFAIDCIYPTMAIQCGQFSTALVVT</sequence>
<reference evidence="2 3" key="1">
    <citation type="journal article" date="2019" name="Commun. Biol.">
        <title>The bagworm genome reveals a unique fibroin gene that provides high tensile strength.</title>
        <authorList>
            <person name="Kono N."/>
            <person name="Nakamura H."/>
            <person name="Ohtoshi R."/>
            <person name="Tomita M."/>
            <person name="Numata K."/>
            <person name="Arakawa K."/>
        </authorList>
    </citation>
    <scope>NUCLEOTIDE SEQUENCE [LARGE SCALE GENOMIC DNA]</scope>
</reference>
<protein>
    <submittedName>
        <fullName evidence="2">Uncharacterized protein</fullName>
    </submittedName>
</protein>
<feature type="region of interest" description="Disordered" evidence="1">
    <location>
        <begin position="1"/>
        <end position="33"/>
    </location>
</feature>